<dbReference type="EMBL" id="PVWJ01000110">
    <property type="protein sequence ID" value="PSB01394.1"/>
    <property type="molecule type" value="Genomic_DNA"/>
</dbReference>
<reference evidence="1 2" key="2">
    <citation type="submission" date="2018-03" db="EMBL/GenBank/DDBJ databases">
        <title>The ancient ancestry and fast evolution of plastids.</title>
        <authorList>
            <person name="Moore K.R."/>
            <person name="Magnabosco C."/>
            <person name="Momper L."/>
            <person name="Gold D.A."/>
            <person name="Bosak T."/>
            <person name="Fournier G.P."/>
        </authorList>
    </citation>
    <scope>NUCLEOTIDE SEQUENCE [LARGE SCALE GENOMIC DNA]</scope>
    <source>
        <strain evidence="1 2">CCAP 1448/3</strain>
    </source>
</reference>
<comment type="caution">
    <text evidence="1">The sequence shown here is derived from an EMBL/GenBank/DDBJ whole genome shotgun (WGS) entry which is preliminary data.</text>
</comment>
<evidence type="ECO:0000313" key="2">
    <source>
        <dbReference type="Proteomes" id="UP000238762"/>
    </source>
</evidence>
<dbReference type="AlphaFoldDB" id="A0A2T1BZL3"/>
<keyword evidence="2" id="KW-1185">Reference proteome</keyword>
<name>A0A2T1BZL3_9CYAN</name>
<evidence type="ECO:0000313" key="1">
    <source>
        <dbReference type="EMBL" id="PSB01394.1"/>
    </source>
</evidence>
<sequence length="183" mass="21055">MTKFDDINRATLAELSIAAAELWEQLEELPSGEEQAQDLEKLLQIQDATAEKIDAIAYVADQLKIDLQTWQTRLEKVVELHYSVINKRKRQLEGLKAYLLRLNELGLLENKVMGVERRIDFQNSPPSVELLVEPEELPQEYQSIKVTPKSKEILEAYNRGEDVEAIAKVNQSKHVRFKTIGRK</sequence>
<gene>
    <name evidence="1" type="ORF">C7B64_18570</name>
</gene>
<dbReference type="OrthoDB" id="511147at2"/>
<proteinExistence type="predicted"/>
<accession>A0A2T1BZL3</accession>
<dbReference type="Proteomes" id="UP000238762">
    <property type="component" value="Unassembled WGS sequence"/>
</dbReference>
<organism evidence="1 2">
    <name type="scientific">Merismopedia glauca CCAP 1448/3</name>
    <dbReference type="NCBI Taxonomy" id="1296344"/>
    <lineage>
        <taxon>Bacteria</taxon>
        <taxon>Bacillati</taxon>
        <taxon>Cyanobacteriota</taxon>
        <taxon>Cyanophyceae</taxon>
        <taxon>Synechococcales</taxon>
        <taxon>Merismopediaceae</taxon>
        <taxon>Merismopedia</taxon>
    </lineage>
</organism>
<reference evidence="1 2" key="1">
    <citation type="submission" date="2018-02" db="EMBL/GenBank/DDBJ databases">
        <authorList>
            <person name="Cohen D.B."/>
            <person name="Kent A.D."/>
        </authorList>
    </citation>
    <scope>NUCLEOTIDE SEQUENCE [LARGE SCALE GENOMIC DNA]</scope>
    <source>
        <strain evidence="1 2">CCAP 1448/3</strain>
    </source>
</reference>
<evidence type="ECO:0008006" key="3">
    <source>
        <dbReference type="Google" id="ProtNLM"/>
    </source>
</evidence>
<protein>
    <recommendedName>
        <fullName evidence="3">Siphovirus Gp157 family protein</fullName>
    </recommendedName>
</protein>